<dbReference type="HOGENOM" id="CLU_2976831_0_0_0"/>
<reference evidence="2 3" key="1">
    <citation type="submission" date="2012-02" db="EMBL/GenBank/DDBJ databases">
        <title>Complete sequence of chromosome of Singulisphaera acidiphila DSM 18658.</title>
        <authorList>
            <consortium name="US DOE Joint Genome Institute (JGI-PGF)"/>
            <person name="Lucas S."/>
            <person name="Copeland A."/>
            <person name="Lapidus A."/>
            <person name="Glavina del Rio T."/>
            <person name="Dalin E."/>
            <person name="Tice H."/>
            <person name="Bruce D."/>
            <person name="Goodwin L."/>
            <person name="Pitluck S."/>
            <person name="Peters L."/>
            <person name="Ovchinnikova G."/>
            <person name="Chertkov O."/>
            <person name="Kyrpides N."/>
            <person name="Mavromatis K."/>
            <person name="Ivanova N."/>
            <person name="Brettin T."/>
            <person name="Detter J.C."/>
            <person name="Han C."/>
            <person name="Larimer F."/>
            <person name="Land M."/>
            <person name="Hauser L."/>
            <person name="Markowitz V."/>
            <person name="Cheng J.-F."/>
            <person name="Hugenholtz P."/>
            <person name="Woyke T."/>
            <person name="Wu D."/>
            <person name="Tindall B."/>
            <person name="Pomrenke H."/>
            <person name="Brambilla E."/>
            <person name="Klenk H.-P."/>
            <person name="Eisen J.A."/>
        </authorList>
    </citation>
    <scope>NUCLEOTIDE SEQUENCE [LARGE SCALE GENOMIC DNA]</scope>
    <source>
        <strain evidence="3">ATCC BAA-1392 / DSM 18658 / VKM B-2454 / MOB10</strain>
    </source>
</reference>
<dbReference type="AlphaFoldDB" id="L0D8U9"/>
<evidence type="ECO:0000256" key="1">
    <source>
        <dbReference type="SAM" id="MobiDB-lite"/>
    </source>
</evidence>
<dbReference type="RefSeq" id="WP_015244244.1">
    <property type="nucleotide sequence ID" value="NC_019892.1"/>
</dbReference>
<protein>
    <submittedName>
        <fullName evidence="2">Uncharacterized protein</fullName>
    </submittedName>
</protein>
<dbReference type="Proteomes" id="UP000010798">
    <property type="component" value="Chromosome"/>
</dbReference>
<gene>
    <name evidence="2" type="ordered locus">Sinac_0646</name>
</gene>
<dbReference type="PROSITE" id="PS51257">
    <property type="entry name" value="PROKAR_LIPOPROTEIN"/>
    <property type="match status" value="1"/>
</dbReference>
<evidence type="ECO:0000313" key="3">
    <source>
        <dbReference type="Proteomes" id="UP000010798"/>
    </source>
</evidence>
<feature type="region of interest" description="Disordered" evidence="1">
    <location>
        <begin position="24"/>
        <end position="58"/>
    </location>
</feature>
<dbReference type="EMBL" id="CP003364">
    <property type="protein sequence ID" value="AGA25061.1"/>
    <property type="molecule type" value="Genomic_DNA"/>
</dbReference>
<proteinExistence type="predicted"/>
<dbReference type="KEGG" id="saci:Sinac_0646"/>
<sequence>MISLGQRSLFGFLLLTSLVGCSGEPAAPPAPAADAAPAPAPAPASKDPVGAERPITPK</sequence>
<name>L0D8U9_SINAD</name>
<keyword evidence="3" id="KW-1185">Reference proteome</keyword>
<evidence type="ECO:0000313" key="2">
    <source>
        <dbReference type="EMBL" id="AGA25061.1"/>
    </source>
</evidence>
<accession>L0D8U9</accession>
<organism evidence="2 3">
    <name type="scientific">Singulisphaera acidiphila (strain ATCC BAA-1392 / DSM 18658 / VKM B-2454 / MOB10)</name>
    <dbReference type="NCBI Taxonomy" id="886293"/>
    <lineage>
        <taxon>Bacteria</taxon>
        <taxon>Pseudomonadati</taxon>
        <taxon>Planctomycetota</taxon>
        <taxon>Planctomycetia</taxon>
        <taxon>Isosphaerales</taxon>
        <taxon>Isosphaeraceae</taxon>
        <taxon>Singulisphaera</taxon>
    </lineage>
</organism>